<reference evidence="2" key="1">
    <citation type="journal article" date="2017" name="Nature">
        <title>The sunflower genome provides insights into oil metabolism, flowering and Asterid evolution.</title>
        <authorList>
            <person name="Badouin H."/>
            <person name="Gouzy J."/>
            <person name="Grassa C.J."/>
            <person name="Murat F."/>
            <person name="Staton S.E."/>
            <person name="Cottret L."/>
            <person name="Lelandais-Briere C."/>
            <person name="Owens G.L."/>
            <person name="Carrere S."/>
            <person name="Mayjonade B."/>
            <person name="Legrand L."/>
            <person name="Gill N."/>
            <person name="Kane N.C."/>
            <person name="Bowers J.E."/>
            <person name="Hubner S."/>
            <person name="Bellec A."/>
            <person name="Berard A."/>
            <person name="Berges H."/>
            <person name="Blanchet N."/>
            <person name="Boniface M.C."/>
            <person name="Brunel D."/>
            <person name="Catrice O."/>
            <person name="Chaidir N."/>
            <person name="Claudel C."/>
            <person name="Donnadieu C."/>
            <person name="Faraut T."/>
            <person name="Fievet G."/>
            <person name="Helmstetter N."/>
            <person name="King M."/>
            <person name="Knapp S.J."/>
            <person name="Lai Z."/>
            <person name="Le Paslier M.C."/>
            <person name="Lippi Y."/>
            <person name="Lorenzon L."/>
            <person name="Mandel J.R."/>
            <person name="Marage G."/>
            <person name="Marchand G."/>
            <person name="Marquand E."/>
            <person name="Bret-Mestries E."/>
            <person name="Morien E."/>
            <person name="Nambeesan S."/>
            <person name="Nguyen T."/>
            <person name="Pegot-Espagnet P."/>
            <person name="Pouilly N."/>
            <person name="Raftis F."/>
            <person name="Sallet E."/>
            <person name="Schiex T."/>
            <person name="Thomas J."/>
            <person name="Vandecasteele C."/>
            <person name="Vares D."/>
            <person name="Vear F."/>
            <person name="Vautrin S."/>
            <person name="Crespi M."/>
            <person name="Mangin B."/>
            <person name="Burke J.M."/>
            <person name="Salse J."/>
            <person name="Munos S."/>
            <person name="Vincourt P."/>
            <person name="Rieseberg L.H."/>
            <person name="Langlade N.B."/>
        </authorList>
    </citation>
    <scope>NUCLEOTIDE SEQUENCE [LARGE SCALE GENOMIC DNA]</scope>
    <source>
        <strain evidence="2">cv. SF193</strain>
    </source>
</reference>
<proteinExistence type="predicted"/>
<evidence type="ECO:0000313" key="2">
    <source>
        <dbReference type="Proteomes" id="UP000215914"/>
    </source>
</evidence>
<keyword evidence="2" id="KW-1185">Reference proteome</keyword>
<dbReference type="InParanoid" id="A0A251SK94"/>
<sequence length="50" mass="5688">MRHMVSSSSTHFRNLGFLFSSTRVRLLHGKVLPSTDFDLLSNLGYSMKSQ</sequence>
<accession>A0A251SK94</accession>
<gene>
    <name evidence="1" type="ORF">HannXRQ_Chr14g0454881</name>
</gene>
<name>A0A251SK94_HELAN</name>
<dbReference type="AlphaFoldDB" id="A0A251SK94"/>
<protein>
    <submittedName>
        <fullName evidence="1">Uncharacterized protein</fullName>
    </submittedName>
</protein>
<organism evidence="1 2">
    <name type="scientific">Helianthus annuus</name>
    <name type="common">Common sunflower</name>
    <dbReference type="NCBI Taxonomy" id="4232"/>
    <lineage>
        <taxon>Eukaryota</taxon>
        <taxon>Viridiplantae</taxon>
        <taxon>Streptophyta</taxon>
        <taxon>Embryophyta</taxon>
        <taxon>Tracheophyta</taxon>
        <taxon>Spermatophyta</taxon>
        <taxon>Magnoliopsida</taxon>
        <taxon>eudicotyledons</taxon>
        <taxon>Gunneridae</taxon>
        <taxon>Pentapetalae</taxon>
        <taxon>asterids</taxon>
        <taxon>campanulids</taxon>
        <taxon>Asterales</taxon>
        <taxon>Asteraceae</taxon>
        <taxon>Asteroideae</taxon>
        <taxon>Heliantheae alliance</taxon>
        <taxon>Heliantheae</taxon>
        <taxon>Helianthus</taxon>
    </lineage>
</organism>
<dbReference type="EMBL" id="CM007903">
    <property type="protein sequence ID" value="OTF99286.1"/>
    <property type="molecule type" value="Genomic_DNA"/>
</dbReference>
<dbReference type="Proteomes" id="UP000215914">
    <property type="component" value="Chromosome 14"/>
</dbReference>
<evidence type="ECO:0000313" key="1">
    <source>
        <dbReference type="EMBL" id="OTF99286.1"/>
    </source>
</evidence>